<proteinExistence type="predicted"/>
<organism evidence="1 2">
    <name type="scientific">Catharanthus roseus</name>
    <name type="common">Madagascar periwinkle</name>
    <name type="synonym">Vinca rosea</name>
    <dbReference type="NCBI Taxonomy" id="4058"/>
    <lineage>
        <taxon>Eukaryota</taxon>
        <taxon>Viridiplantae</taxon>
        <taxon>Streptophyta</taxon>
        <taxon>Embryophyta</taxon>
        <taxon>Tracheophyta</taxon>
        <taxon>Spermatophyta</taxon>
        <taxon>Magnoliopsida</taxon>
        <taxon>eudicotyledons</taxon>
        <taxon>Gunneridae</taxon>
        <taxon>Pentapetalae</taxon>
        <taxon>asterids</taxon>
        <taxon>lamiids</taxon>
        <taxon>Gentianales</taxon>
        <taxon>Apocynaceae</taxon>
        <taxon>Rauvolfioideae</taxon>
        <taxon>Vinceae</taxon>
        <taxon>Catharanthinae</taxon>
        <taxon>Catharanthus</taxon>
    </lineage>
</organism>
<dbReference type="EMBL" id="CM044708">
    <property type="protein sequence ID" value="KAI5651165.1"/>
    <property type="molecule type" value="Genomic_DNA"/>
</dbReference>
<comment type="caution">
    <text evidence="1">The sequence shown here is derived from an EMBL/GenBank/DDBJ whole genome shotgun (WGS) entry which is preliminary data.</text>
</comment>
<reference evidence="2" key="1">
    <citation type="journal article" date="2023" name="Nat. Plants">
        <title>Single-cell RNA sequencing provides a high-resolution roadmap for understanding the multicellular compartmentation of specialized metabolism.</title>
        <authorList>
            <person name="Sun S."/>
            <person name="Shen X."/>
            <person name="Li Y."/>
            <person name="Li Y."/>
            <person name="Wang S."/>
            <person name="Li R."/>
            <person name="Zhang H."/>
            <person name="Shen G."/>
            <person name="Guo B."/>
            <person name="Wei J."/>
            <person name="Xu J."/>
            <person name="St-Pierre B."/>
            <person name="Chen S."/>
            <person name="Sun C."/>
        </authorList>
    </citation>
    <scope>NUCLEOTIDE SEQUENCE [LARGE SCALE GENOMIC DNA]</scope>
</reference>
<protein>
    <submittedName>
        <fullName evidence="1">Uncharacterized protein</fullName>
    </submittedName>
</protein>
<accession>A0ACB9ZUS2</accession>
<evidence type="ECO:0000313" key="2">
    <source>
        <dbReference type="Proteomes" id="UP001060085"/>
    </source>
</evidence>
<gene>
    <name evidence="1" type="ORF">M9H77_37170</name>
</gene>
<dbReference type="Proteomes" id="UP001060085">
    <property type="component" value="Linkage Group LG08"/>
</dbReference>
<evidence type="ECO:0000313" key="1">
    <source>
        <dbReference type="EMBL" id="KAI5651165.1"/>
    </source>
</evidence>
<sequence length="533" mass="60994">MVKSAIFTSSISLVFHRQKPTMAFSFLKLPPPLQRFPKSLLPSVLRTHFFSTAATPYPLQYDMIISRPVQQQQQPAPPSRRRPRLCSPKSISKDSDPEKEEEIGFEDWVDRKLSSGPGDSKLKEMDRSMRKYYNKRKKRMYGSDSEDENSRRDDDDSVELKQEVVELRTLHKKEEELYFYDAFAYPWEKNKHYKMVYQLEKKYFPDQCFDKAFLEPGQSNESLKKQGKQRKGTEETKKKEVENKGLVFFDDEDGEIAEREGNSVVKGDISEKKVEEFFKCLKKVPNKDNSMASTEPFLSSRSIGLPPKWDSPGGTVVLINKPKGWTSFTVCGKLRRLVKVKKVGHAGTLDPMATGLLIVCVGKATKVVDSYQGMVKGYSGIFRLGEATSTWDADSPVIQREPWEHIKDENIKKAAASFCGEIWQVPPMFSAIKVGGEKMYEKARRGESIELSPRRISIFQFDVARSLEDRQNVVFRVTCSKGTYIRSLCADFGKALGSCAHLTALRRDSIGEYLADDAWEFQELEQAITKRYM</sequence>
<keyword evidence="2" id="KW-1185">Reference proteome</keyword>
<name>A0ACB9ZUS2_CATRO</name>